<gene>
    <name evidence="1" type="ORF">CLV37_12035</name>
</gene>
<comment type="caution">
    <text evidence="1">The sequence shown here is derived from an EMBL/GenBank/DDBJ whole genome shotgun (WGS) entry which is preliminary data.</text>
</comment>
<evidence type="ECO:0000313" key="2">
    <source>
        <dbReference type="Proteomes" id="UP000238083"/>
    </source>
</evidence>
<dbReference type="EMBL" id="PVZF01000020">
    <property type="protein sequence ID" value="PRY09783.1"/>
    <property type="molecule type" value="Genomic_DNA"/>
</dbReference>
<name>A0A2T0QWM9_9ACTN</name>
<sequence length="99" mass="10610">MTLCAETGPICTAYSNDQTIVASVCVSIDRAIGTRSVLAPCGTCQERLALWGPDVDVGVADPADPAAWSSRKLRELIPFYWAAASQVDSAWPAVSDHEW</sequence>
<evidence type="ECO:0000313" key="1">
    <source>
        <dbReference type="EMBL" id="PRY09783.1"/>
    </source>
</evidence>
<reference evidence="1 2" key="1">
    <citation type="submission" date="2018-03" db="EMBL/GenBank/DDBJ databases">
        <title>Genomic Encyclopedia of Archaeal and Bacterial Type Strains, Phase II (KMG-II): from individual species to whole genera.</title>
        <authorList>
            <person name="Goeker M."/>
        </authorList>
    </citation>
    <scope>NUCLEOTIDE SEQUENCE [LARGE SCALE GENOMIC DNA]</scope>
    <source>
        <strain evidence="1 2">DSM 19711</strain>
    </source>
</reference>
<dbReference type="InterPro" id="IPR016193">
    <property type="entry name" value="Cytidine_deaminase-like"/>
</dbReference>
<dbReference type="Gene3D" id="3.40.140.10">
    <property type="entry name" value="Cytidine Deaminase, domain 2"/>
    <property type="match status" value="1"/>
</dbReference>
<dbReference type="AlphaFoldDB" id="A0A2T0QWM9"/>
<organism evidence="1 2">
    <name type="scientific">Kineococcus rhizosphaerae</name>
    <dbReference type="NCBI Taxonomy" id="559628"/>
    <lineage>
        <taxon>Bacteria</taxon>
        <taxon>Bacillati</taxon>
        <taxon>Actinomycetota</taxon>
        <taxon>Actinomycetes</taxon>
        <taxon>Kineosporiales</taxon>
        <taxon>Kineosporiaceae</taxon>
        <taxon>Kineococcus</taxon>
    </lineage>
</organism>
<dbReference type="GO" id="GO:0003824">
    <property type="term" value="F:catalytic activity"/>
    <property type="evidence" value="ECO:0007669"/>
    <property type="project" value="InterPro"/>
</dbReference>
<dbReference type="SUPFAM" id="SSF53927">
    <property type="entry name" value="Cytidine deaminase-like"/>
    <property type="match status" value="1"/>
</dbReference>
<accession>A0A2T0QWM9</accession>
<dbReference type="Proteomes" id="UP000238083">
    <property type="component" value="Unassembled WGS sequence"/>
</dbReference>
<protein>
    <recommendedName>
        <fullName evidence="3">Cytidine deaminase</fullName>
    </recommendedName>
</protein>
<keyword evidence="2" id="KW-1185">Reference proteome</keyword>
<proteinExistence type="predicted"/>
<evidence type="ECO:0008006" key="3">
    <source>
        <dbReference type="Google" id="ProtNLM"/>
    </source>
</evidence>